<evidence type="ECO:0000256" key="1">
    <source>
        <dbReference type="ARBA" id="ARBA00022737"/>
    </source>
</evidence>
<evidence type="ECO:0000313" key="5">
    <source>
        <dbReference type="Proteomes" id="UP000070444"/>
    </source>
</evidence>
<feature type="domain" description="PROP1-like PPR" evidence="3">
    <location>
        <begin position="337"/>
        <end position="450"/>
    </location>
</feature>
<dbReference type="PROSITE" id="PS51375">
    <property type="entry name" value="PPR"/>
    <property type="match status" value="2"/>
</dbReference>
<evidence type="ECO:0000256" key="2">
    <source>
        <dbReference type="PROSITE-ProRule" id="PRU00708"/>
    </source>
</evidence>
<name>A0A137PAS7_CONC2</name>
<dbReference type="Pfam" id="PF17177">
    <property type="entry name" value="PPR_long"/>
    <property type="match status" value="1"/>
</dbReference>
<feature type="repeat" description="PPR" evidence="2">
    <location>
        <begin position="388"/>
        <end position="422"/>
    </location>
</feature>
<feature type="repeat" description="PPR" evidence="2">
    <location>
        <begin position="353"/>
        <end position="387"/>
    </location>
</feature>
<dbReference type="InterPro" id="IPR002885">
    <property type="entry name" value="PPR_rpt"/>
</dbReference>
<dbReference type="Proteomes" id="UP000070444">
    <property type="component" value="Unassembled WGS sequence"/>
</dbReference>
<keyword evidence="5" id="KW-1185">Reference proteome</keyword>
<evidence type="ECO:0000313" key="4">
    <source>
        <dbReference type="EMBL" id="KXN72109.1"/>
    </source>
</evidence>
<dbReference type="AlphaFoldDB" id="A0A137PAS7"/>
<dbReference type="PANTHER" id="PTHR47939:SF1">
    <property type="entry name" value="OS04G0684500 PROTEIN"/>
    <property type="match status" value="1"/>
</dbReference>
<dbReference type="EMBL" id="KQ964460">
    <property type="protein sequence ID" value="KXN72109.1"/>
    <property type="molecule type" value="Genomic_DNA"/>
</dbReference>
<dbReference type="STRING" id="796925.A0A137PAS7"/>
<evidence type="ECO:0000259" key="3">
    <source>
        <dbReference type="Pfam" id="PF17177"/>
    </source>
</evidence>
<dbReference type="InterPro" id="IPR050667">
    <property type="entry name" value="PPR-containing_protein"/>
</dbReference>
<dbReference type="PANTHER" id="PTHR47939">
    <property type="entry name" value="MEMBRANE-ASSOCIATED SALT-INDUCIBLE PROTEIN-LIKE"/>
    <property type="match status" value="1"/>
</dbReference>
<reference evidence="4 5" key="1">
    <citation type="journal article" date="2015" name="Genome Biol. Evol.">
        <title>Phylogenomic analyses indicate that early fungi evolved digesting cell walls of algal ancestors of land plants.</title>
        <authorList>
            <person name="Chang Y."/>
            <person name="Wang S."/>
            <person name="Sekimoto S."/>
            <person name="Aerts A.L."/>
            <person name="Choi C."/>
            <person name="Clum A."/>
            <person name="LaButti K.M."/>
            <person name="Lindquist E.A."/>
            <person name="Yee Ngan C."/>
            <person name="Ohm R.A."/>
            <person name="Salamov A.A."/>
            <person name="Grigoriev I.V."/>
            <person name="Spatafora J.W."/>
            <person name="Berbee M.L."/>
        </authorList>
    </citation>
    <scope>NUCLEOTIDE SEQUENCE [LARGE SCALE GENOMIC DNA]</scope>
    <source>
        <strain evidence="4 5">NRRL 28638</strain>
    </source>
</reference>
<organism evidence="4 5">
    <name type="scientific">Conidiobolus coronatus (strain ATCC 28846 / CBS 209.66 / NRRL 28638)</name>
    <name type="common">Delacroixia coronata</name>
    <dbReference type="NCBI Taxonomy" id="796925"/>
    <lineage>
        <taxon>Eukaryota</taxon>
        <taxon>Fungi</taxon>
        <taxon>Fungi incertae sedis</taxon>
        <taxon>Zoopagomycota</taxon>
        <taxon>Entomophthoromycotina</taxon>
        <taxon>Entomophthoromycetes</taxon>
        <taxon>Entomophthorales</taxon>
        <taxon>Ancylistaceae</taxon>
        <taxon>Conidiobolus</taxon>
    </lineage>
</organism>
<accession>A0A137PAS7</accession>
<dbReference type="InterPro" id="IPR011990">
    <property type="entry name" value="TPR-like_helical_dom_sf"/>
</dbReference>
<sequence>MTLLSRNYSHQSTAKRYLFPNSTIIVTVPSKSLAASKVLNETVNYNDISLSKILKTLNHHFDILQINSNYLLYTDLIYTKPCQEQIEVISKLTRAILERNIYCKQLDQDQLNELLKNLANLKVKGLSQVLLDCMVNGGGYSAGLNSEVLNNLLILMTLDNNLGKLDHIMEILQLNDYNLERLTYENIFQNLANHGRVEYIHLFYQFATSYQPELLDIDFYSKLIESYSISNRLDLAEVVITDLKSKGLKIPAEEESLFEFKFNEINRILNYYHSTLDLLLTGRNKANDIAKKTSELHANIEECRRRINEMDDVRERPSIKDFNELIRANLNLGQLREAKWICKNISGRNIAPNATTFELFINYYCVNKNLSRAESSFEEMSSFKISPKLETWSILILLNCKLGNLDRVFELLDRLKNSGIRMNCTLFYSLVKLLVKEGKHAEALKVYTLMLDYEVPIAPGFKQRFLMQLFKLKETQHAKDLYLSITKQELLTCPNLNKTIFYGHCLFSDIQEILAYLSNWEFNYNSALTSMALNKCLDLILLRGELEWVKKVISFSLNTNRNLLNANTFTMLLQVCASKKDYSLFDWLLATIKRFKLEDKLEFKNYKLMVIILIDRRHHNSITDIVDKMQQRGIDLDKFLLNVYMTSLQKTQGVEQFQVKLNSVLNNLPTEISKDTAVLNEYLIKLIKYSAIEECLKLIEVEFIPNGIGLDKSVSNNLGSLVKLSNNEEIINRFNVLVN</sequence>
<dbReference type="InterPro" id="IPR033443">
    <property type="entry name" value="PROP1-like_PPR_dom"/>
</dbReference>
<keyword evidence="1" id="KW-0677">Repeat</keyword>
<protein>
    <recommendedName>
        <fullName evidence="3">PROP1-like PPR domain-containing protein</fullName>
    </recommendedName>
</protein>
<dbReference type="Gene3D" id="1.25.40.10">
    <property type="entry name" value="Tetratricopeptide repeat domain"/>
    <property type="match status" value="1"/>
</dbReference>
<proteinExistence type="predicted"/>
<gene>
    <name evidence="4" type="ORF">CONCODRAFT_140170</name>
</gene>
<dbReference type="OrthoDB" id="185373at2759"/>